<feature type="domain" description="Methyltransferase" evidence="1">
    <location>
        <begin position="70"/>
        <end position="164"/>
    </location>
</feature>
<dbReference type="InterPro" id="IPR029063">
    <property type="entry name" value="SAM-dependent_MTases_sf"/>
</dbReference>
<dbReference type="Gene3D" id="3.40.50.150">
    <property type="entry name" value="Vaccinia Virus protein VP39"/>
    <property type="match status" value="1"/>
</dbReference>
<name>A0A285R4U9_9SPHN</name>
<dbReference type="GO" id="GO:0032259">
    <property type="term" value="P:methylation"/>
    <property type="evidence" value="ECO:0007669"/>
    <property type="project" value="UniProtKB-KW"/>
</dbReference>
<sequence length="222" mass="23665">MTSGPTSLSTSPGIDRVAALSRRVVRDIGDTTVFFVRWLRDPLGVASIAPSSRALAALITQEIDCGTGPVLELGSGTGAFVPALLARGVAERDLTLIERDRALARRLAGRYPAARVRALDATVLREAMADARFGAAVCGLGLRAMPPADVEAILRNAFALLEPDACLYLFTYGQTCSVPADVLLRLRLGAERVGTTYRNLPPASVFRVRRLPDPSPAGDRPQ</sequence>
<accession>A0A285R4U9</accession>
<dbReference type="GO" id="GO:0008168">
    <property type="term" value="F:methyltransferase activity"/>
    <property type="evidence" value="ECO:0007669"/>
    <property type="project" value="UniProtKB-KW"/>
</dbReference>
<keyword evidence="2" id="KW-0808">Transferase</keyword>
<keyword evidence="3" id="KW-1185">Reference proteome</keyword>
<gene>
    <name evidence="2" type="ORF">SAMN06297144_2504</name>
</gene>
<organism evidence="2 3">
    <name type="scientific">Sphingomonas guangdongensis</name>
    <dbReference type="NCBI Taxonomy" id="1141890"/>
    <lineage>
        <taxon>Bacteria</taxon>
        <taxon>Pseudomonadati</taxon>
        <taxon>Pseudomonadota</taxon>
        <taxon>Alphaproteobacteria</taxon>
        <taxon>Sphingomonadales</taxon>
        <taxon>Sphingomonadaceae</taxon>
        <taxon>Sphingomonas</taxon>
    </lineage>
</organism>
<evidence type="ECO:0000259" key="1">
    <source>
        <dbReference type="Pfam" id="PF13649"/>
    </source>
</evidence>
<evidence type="ECO:0000313" key="3">
    <source>
        <dbReference type="Proteomes" id="UP000219494"/>
    </source>
</evidence>
<dbReference type="SUPFAM" id="SSF53335">
    <property type="entry name" value="S-adenosyl-L-methionine-dependent methyltransferases"/>
    <property type="match status" value="1"/>
</dbReference>
<dbReference type="InterPro" id="IPR041698">
    <property type="entry name" value="Methyltransf_25"/>
</dbReference>
<dbReference type="RefSeq" id="WP_179641018.1">
    <property type="nucleotide sequence ID" value="NZ_OBMI01000003.1"/>
</dbReference>
<dbReference type="CDD" id="cd02440">
    <property type="entry name" value="AdoMet_MTases"/>
    <property type="match status" value="1"/>
</dbReference>
<keyword evidence="2" id="KW-0489">Methyltransferase</keyword>
<reference evidence="2 3" key="1">
    <citation type="submission" date="2017-07" db="EMBL/GenBank/DDBJ databases">
        <authorList>
            <person name="Sun Z.S."/>
            <person name="Albrecht U."/>
            <person name="Echele G."/>
            <person name="Lee C.C."/>
        </authorList>
    </citation>
    <scope>NUCLEOTIDE SEQUENCE [LARGE SCALE GENOMIC DNA]</scope>
    <source>
        <strain evidence="2 3">CGMCC 1.12672</strain>
    </source>
</reference>
<protein>
    <submittedName>
        <fullName evidence="2">Phospholipid N-methyltransferase</fullName>
    </submittedName>
</protein>
<evidence type="ECO:0000313" key="2">
    <source>
        <dbReference type="EMBL" id="SOB87372.1"/>
    </source>
</evidence>
<dbReference type="Pfam" id="PF13649">
    <property type="entry name" value="Methyltransf_25"/>
    <property type="match status" value="1"/>
</dbReference>
<dbReference type="Proteomes" id="UP000219494">
    <property type="component" value="Unassembled WGS sequence"/>
</dbReference>
<dbReference type="AlphaFoldDB" id="A0A285R4U9"/>
<dbReference type="EMBL" id="OBMI01000003">
    <property type="protein sequence ID" value="SOB87372.1"/>
    <property type="molecule type" value="Genomic_DNA"/>
</dbReference>
<proteinExistence type="predicted"/>